<dbReference type="InterPro" id="IPR017441">
    <property type="entry name" value="Protein_kinase_ATP_BS"/>
</dbReference>
<keyword evidence="4 5" id="KW-0067">ATP-binding</keyword>
<evidence type="ECO:0000256" key="5">
    <source>
        <dbReference type="PROSITE-ProRule" id="PRU10141"/>
    </source>
</evidence>
<dbReference type="GO" id="GO:0016020">
    <property type="term" value="C:membrane"/>
    <property type="evidence" value="ECO:0007669"/>
    <property type="project" value="TreeGrafter"/>
</dbReference>
<dbReference type="Gene3D" id="1.10.510.10">
    <property type="entry name" value="Transferase(Phosphotransferase) domain 1"/>
    <property type="match status" value="1"/>
</dbReference>
<keyword evidence="2 5" id="KW-0547">Nucleotide-binding</keyword>
<sequence>MERYTHQFKGTFGAYGVRGRSALGEGSSASVFACTEVSTGHKYALKLVWAAHLGDEIYKEAAALAWTGGTPGFVRLVDVVTPEHGKISQPCAGLVLRLHSRGSLDRAATSQSLRERIDSAPSLLRDILCALQSLHEAGLVHRDVKPANVLLTDDGGGVVLADLGRCILVNHIDSSILATTPLVEAPEQTTMSEYDCSADLWSAGVTMLAYVFGHGDVRGELGDGATRDAYFRNLVRHPSSSSTPDGPLARRVEAFFATYGSPSGFLRSLCRASAELPSNYADKHLALCETLDGIMERDPVARWSAQDALHVLENASQPEACDGPRERRRGTKRRVFDLLPSSPDLAQYIIRCIFHDAPCGDAEMAKRALETFAKHWRTILLGQ</sequence>
<evidence type="ECO:0000313" key="7">
    <source>
        <dbReference type="EMBL" id="BBI30464.1"/>
    </source>
</evidence>
<evidence type="ECO:0000256" key="2">
    <source>
        <dbReference type="ARBA" id="ARBA00022741"/>
    </source>
</evidence>
<dbReference type="CDD" id="cd00180">
    <property type="entry name" value="PKc"/>
    <property type="match status" value="1"/>
</dbReference>
<dbReference type="Pfam" id="PF00069">
    <property type="entry name" value="Pkinase"/>
    <property type="match status" value="1"/>
</dbReference>
<proteinExistence type="predicted"/>
<dbReference type="InterPro" id="IPR045269">
    <property type="entry name" value="Atg1-like"/>
</dbReference>
<evidence type="ECO:0000313" key="8">
    <source>
        <dbReference type="Proteomes" id="UP001161669"/>
    </source>
</evidence>
<accession>A0A3T1CXA8</accession>
<dbReference type="Proteomes" id="UP001161669">
    <property type="component" value="Segment"/>
</dbReference>
<dbReference type="EMBL" id="AP018495">
    <property type="protein sequence ID" value="BBI30464.1"/>
    <property type="molecule type" value="Genomic_DNA"/>
</dbReference>
<dbReference type="PROSITE" id="PS00107">
    <property type="entry name" value="PROTEIN_KINASE_ATP"/>
    <property type="match status" value="1"/>
</dbReference>
<protein>
    <submittedName>
        <fullName evidence="7">Ser/Thr protein kinase</fullName>
    </submittedName>
</protein>
<evidence type="ECO:0000259" key="6">
    <source>
        <dbReference type="PROSITE" id="PS50011"/>
    </source>
</evidence>
<keyword evidence="1" id="KW-0808">Transferase</keyword>
<feature type="binding site" evidence="5">
    <location>
        <position position="46"/>
    </location>
    <ligand>
        <name>ATP</name>
        <dbReference type="ChEBI" id="CHEBI:30616"/>
    </ligand>
</feature>
<dbReference type="InterPro" id="IPR000719">
    <property type="entry name" value="Prot_kinase_dom"/>
</dbReference>
<evidence type="ECO:0000256" key="3">
    <source>
        <dbReference type="ARBA" id="ARBA00022777"/>
    </source>
</evidence>
<dbReference type="GO" id="GO:0005524">
    <property type="term" value="F:ATP binding"/>
    <property type="evidence" value="ECO:0007669"/>
    <property type="project" value="UniProtKB-UniRule"/>
</dbReference>
<dbReference type="Gene3D" id="3.30.200.20">
    <property type="entry name" value="Phosphorylase Kinase, domain 1"/>
    <property type="match status" value="1"/>
</dbReference>
<dbReference type="InterPro" id="IPR008271">
    <property type="entry name" value="Ser/Thr_kinase_AS"/>
</dbReference>
<dbReference type="GO" id="GO:0004674">
    <property type="term" value="F:protein serine/threonine kinase activity"/>
    <property type="evidence" value="ECO:0007669"/>
    <property type="project" value="InterPro"/>
</dbReference>
<dbReference type="PROSITE" id="PS50011">
    <property type="entry name" value="PROTEIN_KINASE_DOM"/>
    <property type="match status" value="1"/>
</dbReference>
<reference evidence="8" key="1">
    <citation type="journal article" date="2019" name="J. Virol.">
        <title>Medusavirus, a novel large DNA virus discovered from hot spring water.</title>
        <authorList>
            <person name="Yoshikawa G."/>
            <person name="Blanc-Mathieu R."/>
            <person name="Song C."/>
            <person name="Kayama Y."/>
            <person name="Mochizuki T."/>
            <person name="Murata K."/>
            <person name="Ogata H."/>
            <person name="Takemura M."/>
        </authorList>
    </citation>
    <scope>NUCLEOTIDE SEQUENCE [LARGE SCALE GENOMIC DNA]</scope>
</reference>
<keyword evidence="8" id="KW-1185">Reference proteome</keyword>
<organism evidence="7 8">
    <name type="scientific">Acanthamoeba castellanii medusavirus J1</name>
    <dbReference type="NCBI Taxonomy" id="3114988"/>
    <lineage>
        <taxon>Viruses</taxon>
        <taxon>Varidnaviria</taxon>
        <taxon>Bamfordvirae</taxon>
        <taxon>Nucleocytoviricota</taxon>
        <taxon>Megaviricetes</taxon>
        <taxon>Mamonoviridae</taxon>
        <taxon>Medusavirus</taxon>
        <taxon>Medusavirus medusae</taxon>
    </lineage>
</organism>
<evidence type="ECO:0000256" key="4">
    <source>
        <dbReference type="ARBA" id="ARBA00022840"/>
    </source>
</evidence>
<dbReference type="SUPFAM" id="SSF56112">
    <property type="entry name" value="Protein kinase-like (PK-like)"/>
    <property type="match status" value="1"/>
</dbReference>
<feature type="domain" description="Protein kinase" evidence="6">
    <location>
        <begin position="17"/>
        <end position="313"/>
    </location>
</feature>
<dbReference type="KEGG" id="vg:80540816"/>
<keyword evidence="3 7" id="KW-0418">Kinase</keyword>
<dbReference type="SMART" id="SM00220">
    <property type="entry name" value="S_TKc"/>
    <property type="match status" value="1"/>
</dbReference>
<dbReference type="PANTHER" id="PTHR24348">
    <property type="entry name" value="SERINE/THREONINE-PROTEIN KINASE UNC-51-RELATED"/>
    <property type="match status" value="1"/>
</dbReference>
<dbReference type="PROSITE" id="PS00108">
    <property type="entry name" value="PROTEIN_KINASE_ST"/>
    <property type="match status" value="1"/>
</dbReference>
<name>A0A3T1CXA8_9VIRU</name>
<evidence type="ECO:0000256" key="1">
    <source>
        <dbReference type="ARBA" id="ARBA00022679"/>
    </source>
</evidence>
<dbReference type="PANTHER" id="PTHR24348:SF22">
    <property type="entry name" value="NON-SPECIFIC SERINE_THREONINE PROTEIN KINASE"/>
    <property type="match status" value="1"/>
</dbReference>
<dbReference type="InterPro" id="IPR011009">
    <property type="entry name" value="Kinase-like_dom_sf"/>
</dbReference>